<feature type="transmembrane region" description="Helical" evidence="1">
    <location>
        <begin position="25"/>
        <end position="43"/>
    </location>
</feature>
<gene>
    <name evidence="3" type="ORF">EUV02_01630</name>
</gene>
<proteinExistence type="predicted"/>
<evidence type="ECO:0000313" key="3">
    <source>
        <dbReference type="EMBL" id="TFU05755.1"/>
    </source>
</evidence>
<feature type="transmembrane region" description="Helical" evidence="1">
    <location>
        <begin position="55"/>
        <end position="76"/>
    </location>
</feature>
<evidence type="ECO:0000313" key="4">
    <source>
        <dbReference type="Proteomes" id="UP000297737"/>
    </source>
</evidence>
<feature type="transmembrane region" description="Helical" evidence="1">
    <location>
        <begin position="145"/>
        <end position="171"/>
    </location>
</feature>
<dbReference type="Proteomes" id="UP000297737">
    <property type="component" value="Unassembled WGS sequence"/>
</dbReference>
<dbReference type="PANTHER" id="PTHR23028:SF53">
    <property type="entry name" value="ACYL_TRANSF_3 DOMAIN-CONTAINING PROTEIN"/>
    <property type="match status" value="1"/>
</dbReference>
<reference evidence="3 4" key="1">
    <citation type="submission" date="2019-02" db="EMBL/GenBank/DDBJ databases">
        <title>Polymorphobacter sp. isolated from the lake at the Tibet of China.</title>
        <authorList>
            <person name="Li A."/>
        </authorList>
    </citation>
    <scope>NUCLEOTIDE SEQUENCE [LARGE SCALE GENOMIC DNA]</scope>
    <source>
        <strain evidence="3 4">DJ1R-1</strain>
    </source>
</reference>
<feature type="transmembrane region" description="Helical" evidence="1">
    <location>
        <begin position="183"/>
        <end position="207"/>
    </location>
</feature>
<dbReference type="PANTHER" id="PTHR23028">
    <property type="entry name" value="ACETYLTRANSFERASE"/>
    <property type="match status" value="1"/>
</dbReference>
<keyword evidence="1" id="KW-0472">Membrane</keyword>
<dbReference type="Pfam" id="PF01757">
    <property type="entry name" value="Acyl_transf_3"/>
    <property type="match status" value="1"/>
</dbReference>
<dbReference type="GO" id="GO:0016020">
    <property type="term" value="C:membrane"/>
    <property type="evidence" value="ECO:0007669"/>
    <property type="project" value="TreeGrafter"/>
</dbReference>
<dbReference type="AlphaFoldDB" id="A0A4Y9EQ78"/>
<keyword evidence="3" id="KW-0808">Transferase</keyword>
<dbReference type="GO" id="GO:0000271">
    <property type="term" value="P:polysaccharide biosynthetic process"/>
    <property type="evidence" value="ECO:0007669"/>
    <property type="project" value="TreeGrafter"/>
</dbReference>
<protein>
    <submittedName>
        <fullName evidence="3">Acyltransferase</fullName>
    </submittedName>
</protein>
<dbReference type="EMBL" id="SIHO01000001">
    <property type="protein sequence ID" value="TFU05755.1"/>
    <property type="molecule type" value="Genomic_DNA"/>
</dbReference>
<feature type="transmembrane region" description="Helical" evidence="1">
    <location>
        <begin position="114"/>
        <end position="133"/>
    </location>
</feature>
<name>A0A4Y9EQ78_9SPHN</name>
<sequence length="318" mass="34943">MLRLLLALLVWVSHTSRLQIGGPAVIVFFVLSGFWVTGLFVRHNGSIGSFILDRWLRIWPLMAIATIATVAVRQWLALPAAGNLASTLLLLGLATRHHDVLGVAWSLDFELQFYILLPLLMLLVAPAGVLVRWRALLLLLVATPVGLWLLCNHDIATVLVLVPAFGAGLAIRLTGWTCTGRSALASVVTFAGFGLVCFLVPGLSHIVLKTPGVWSDADLRVGMAWCLLLIPFIAWNVRQIAPPIDRLLGNLSYPFYLLHYPVLSIGMAAGWFAPGWAGKLVALLATVVVTLLTYRFIDRPIEDWRIARRTRLMPVPAQ</sequence>
<organism evidence="3 4">
    <name type="scientific">Glacieibacterium arshaanense</name>
    <dbReference type="NCBI Taxonomy" id="2511025"/>
    <lineage>
        <taxon>Bacteria</taxon>
        <taxon>Pseudomonadati</taxon>
        <taxon>Pseudomonadota</taxon>
        <taxon>Alphaproteobacteria</taxon>
        <taxon>Sphingomonadales</taxon>
        <taxon>Sphingosinicellaceae</taxon>
        <taxon>Glacieibacterium</taxon>
    </lineage>
</organism>
<keyword evidence="3" id="KW-0012">Acyltransferase</keyword>
<keyword evidence="4" id="KW-1185">Reference proteome</keyword>
<accession>A0A4Y9EQ78</accession>
<dbReference type="InterPro" id="IPR002656">
    <property type="entry name" value="Acyl_transf_3_dom"/>
</dbReference>
<feature type="transmembrane region" description="Helical" evidence="1">
    <location>
        <begin position="280"/>
        <end position="297"/>
    </location>
</feature>
<dbReference type="InterPro" id="IPR050879">
    <property type="entry name" value="Acyltransferase_3"/>
</dbReference>
<dbReference type="OrthoDB" id="9796461at2"/>
<feature type="domain" description="Acyltransferase 3" evidence="2">
    <location>
        <begin position="2"/>
        <end position="295"/>
    </location>
</feature>
<evidence type="ECO:0000256" key="1">
    <source>
        <dbReference type="SAM" id="Phobius"/>
    </source>
</evidence>
<keyword evidence="1" id="KW-0812">Transmembrane</keyword>
<keyword evidence="1" id="KW-1133">Transmembrane helix</keyword>
<comment type="caution">
    <text evidence="3">The sequence shown here is derived from an EMBL/GenBank/DDBJ whole genome shotgun (WGS) entry which is preliminary data.</text>
</comment>
<dbReference type="RefSeq" id="WP_135244480.1">
    <property type="nucleotide sequence ID" value="NZ_SIHO01000001.1"/>
</dbReference>
<dbReference type="GO" id="GO:0016747">
    <property type="term" value="F:acyltransferase activity, transferring groups other than amino-acyl groups"/>
    <property type="evidence" value="ECO:0007669"/>
    <property type="project" value="InterPro"/>
</dbReference>
<evidence type="ECO:0000259" key="2">
    <source>
        <dbReference type="Pfam" id="PF01757"/>
    </source>
</evidence>
<feature type="transmembrane region" description="Helical" evidence="1">
    <location>
        <begin position="257"/>
        <end position="274"/>
    </location>
</feature>
<feature type="transmembrane region" description="Helical" evidence="1">
    <location>
        <begin position="219"/>
        <end position="237"/>
    </location>
</feature>